<evidence type="ECO:0000256" key="1">
    <source>
        <dbReference type="ARBA" id="ARBA00022490"/>
    </source>
</evidence>
<comment type="function">
    <text evidence="3">Required for rescue of stalled ribosomes mediated by trans-translation. Binds to transfer-messenger RNA (tmRNA), required for stable association of tmRNA with ribosomes. tmRNA and SmpB together mimic tRNA shape, replacing the anticodon stem-loop with SmpB. tmRNA is encoded by the ssrA gene; the 2 termini fold to resemble tRNA(Ala) and it encodes a 'tag peptide', a short internal open reading frame. During trans-translation Ala-aminoacylated tmRNA acts like a tRNA, entering the A-site of stalled ribosomes, displacing the stalled mRNA. The ribosome then switches to translate the ORF on the tmRNA; the nascent peptide is terminated with the 'tag peptide' encoded by the tmRNA and targeted for degradation. The ribosome is freed to recommence translation, which seems to be the essential function of trans-translation.</text>
</comment>
<gene>
    <name evidence="3 5" type="primary">smpB</name>
    <name evidence="5" type="ORF">HXX02_03625</name>
</gene>
<organism evidence="5 6">
    <name type="scientific">Microbulbifer elongatus</name>
    <dbReference type="NCBI Taxonomy" id="86173"/>
    <lineage>
        <taxon>Bacteria</taxon>
        <taxon>Pseudomonadati</taxon>
        <taxon>Pseudomonadota</taxon>
        <taxon>Gammaproteobacteria</taxon>
        <taxon>Cellvibrionales</taxon>
        <taxon>Microbulbiferaceae</taxon>
        <taxon>Microbulbifer</taxon>
    </lineage>
</organism>
<evidence type="ECO:0000256" key="3">
    <source>
        <dbReference type="HAMAP-Rule" id="MF_00023"/>
    </source>
</evidence>
<dbReference type="Pfam" id="PF01668">
    <property type="entry name" value="SmpB"/>
    <property type="match status" value="1"/>
</dbReference>
<proteinExistence type="inferred from homology"/>
<keyword evidence="1 3" id="KW-0963">Cytoplasm</keyword>
<dbReference type="HAMAP" id="MF_00023">
    <property type="entry name" value="SmpB"/>
    <property type="match status" value="1"/>
</dbReference>
<dbReference type="Proteomes" id="UP001205566">
    <property type="component" value="Unassembled WGS sequence"/>
</dbReference>
<comment type="similarity">
    <text evidence="3">Belongs to the SmpB family.</text>
</comment>
<keyword evidence="6" id="KW-1185">Reference proteome</keyword>
<evidence type="ECO:0000256" key="4">
    <source>
        <dbReference type="SAM" id="MobiDB-lite"/>
    </source>
</evidence>
<evidence type="ECO:0000313" key="6">
    <source>
        <dbReference type="Proteomes" id="UP001205566"/>
    </source>
</evidence>
<dbReference type="NCBIfam" id="TIGR00086">
    <property type="entry name" value="smpB"/>
    <property type="match status" value="1"/>
</dbReference>
<protein>
    <recommendedName>
        <fullName evidence="3">SsrA-binding protein</fullName>
    </recommendedName>
    <alternativeName>
        <fullName evidence="3">Small protein B</fullName>
    </alternativeName>
</protein>
<dbReference type="PANTHER" id="PTHR30308:SF2">
    <property type="entry name" value="SSRA-BINDING PROTEIN"/>
    <property type="match status" value="1"/>
</dbReference>
<evidence type="ECO:0000313" key="5">
    <source>
        <dbReference type="EMBL" id="MCQ3828522.1"/>
    </source>
</evidence>
<dbReference type="InterPro" id="IPR023620">
    <property type="entry name" value="SmpB"/>
</dbReference>
<dbReference type="Gene3D" id="2.40.280.10">
    <property type="match status" value="1"/>
</dbReference>
<comment type="subcellular location">
    <subcellularLocation>
        <location evidence="3">Cytoplasm</location>
    </subcellularLocation>
    <text evidence="3">The tmRNA-SmpB complex associates with stalled 70S ribosomes.</text>
</comment>
<dbReference type="PANTHER" id="PTHR30308">
    <property type="entry name" value="TMRNA-BINDING COMPONENT OF TRANS-TRANSLATION TAGGING COMPLEX"/>
    <property type="match status" value="1"/>
</dbReference>
<dbReference type="SUPFAM" id="SSF74982">
    <property type="entry name" value="Small protein B (SmpB)"/>
    <property type="match status" value="1"/>
</dbReference>
<accession>A0ABT1NXA0</accession>
<dbReference type="RefSeq" id="WP_226704060.1">
    <property type="nucleotide sequence ID" value="NZ_CP088953.1"/>
</dbReference>
<feature type="region of interest" description="Disordered" evidence="4">
    <location>
        <begin position="138"/>
        <end position="159"/>
    </location>
</feature>
<evidence type="ECO:0000256" key="2">
    <source>
        <dbReference type="ARBA" id="ARBA00022884"/>
    </source>
</evidence>
<dbReference type="CDD" id="cd09294">
    <property type="entry name" value="SmpB"/>
    <property type="match status" value="1"/>
</dbReference>
<dbReference type="EMBL" id="JACASI010000012">
    <property type="protein sequence ID" value="MCQ3828522.1"/>
    <property type="molecule type" value="Genomic_DNA"/>
</dbReference>
<reference evidence="5" key="1">
    <citation type="thesis" date="2020" institute="Technische Universitat Dresden" country="Dresden, Germany">
        <title>The Agarolytic System of Microbulbifer elongatus PORT2, Isolated from Batu Karas, Pangandaran West Java Indonesia.</title>
        <authorList>
            <person name="Anggraeni S.R."/>
        </authorList>
    </citation>
    <scope>NUCLEOTIDE SEQUENCE</scope>
    <source>
        <strain evidence="5">PORT2</strain>
    </source>
</reference>
<comment type="caution">
    <text evidence="5">The sequence shown here is derived from an EMBL/GenBank/DDBJ whole genome shotgun (WGS) entry which is preliminary data.</text>
</comment>
<keyword evidence="2 3" id="KW-0694">RNA-binding</keyword>
<sequence>MAKKKKAPSSNTIALNKKAKHDYFIEEKFEAGMELQGWEVKSCREGKAQLTDSYVLFKDGQAWLLGARIQPLPSASTHFVTEPDRTRRLLLNKREIAKLVAAVNQKGYACVCTAIYWKKHLIKCEIALAKGKASHDKRETLKERDWNRQKQRVMRTEHR</sequence>
<dbReference type="NCBIfam" id="NF003843">
    <property type="entry name" value="PRK05422.1"/>
    <property type="match status" value="1"/>
</dbReference>
<dbReference type="InterPro" id="IPR000037">
    <property type="entry name" value="SsrA-bd_prot"/>
</dbReference>
<name>A0ABT1NXA0_9GAMM</name>